<organism evidence="1 2">
    <name type="scientific">Trifolium subterraneum</name>
    <name type="common">Subterranean clover</name>
    <dbReference type="NCBI Taxonomy" id="3900"/>
    <lineage>
        <taxon>Eukaryota</taxon>
        <taxon>Viridiplantae</taxon>
        <taxon>Streptophyta</taxon>
        <taxon>Embryophyta</taxon>
        <taxon>Tracheophyta</taxon>
        <taxon>Spermatophyta</taxon>
        <taxon>Magnoliopsida</taxon>
        <taxon>eudicotyledons</taxon>
        <taxon>Gunneridae</taxon>
        <taxon>Pentapetalae</taxon>
        <taxon>rosids</taxon>
        <taxon>fabids</taxon>
        <taxon>Fabales</taxon>
        <taxon>Fabaceae</taxon>
        <taxon>Papilionoideae</taxon>
        <taxon>50 kb inversion clade</taxon>
        <taxon>NPAAA clade</taxon>
        <taxon>Hologalegina</taxon>
        <taxon>IRL clade</taxon>
        <taxon>Trifolieae</taxon>
        <taxon>Trifolium</taxon>
    </lineage>
</organism>
<proteinExistence type="predicted"/>
<gene>
    <name evidence="1" type="ORF">TSUD_387860</name>
</gene>
<evidence type="ECO:0000313" key="1">
    <source>
        <dbReference type="EMBL" id="GAU34474.1"/>
    </source>
</evidence>
<dbReference type="OrthoDB" id="1914402at2759"/>
<evidence type="ECO:0000313" key="2">
    <source>
        <dbReference type="Proteomes" id="UP000242715"/>
    </source>
</evidence>
<protein>
    <recommendedName>
        <fullName evidence="3">Replication factor A protein</fullName>
    </recommendedName>
</protein>
<keyword evidence="2" id="KW-1185">Reference proteome</keyword>
<name>A0A2Z6MPG2_TRISU</name>
<dbReference type="Proteomes" id="UP000242715">
    <property type="component" value="Unassembled WGS sequence"/>
</dbReference>
<sequence length="65" mass="7386">MVPNDSLKVDEMFGDVGDILLGREDLHIKVRVIRLWKVSAFLNPIETSSIEMILVDVKSVFPDED</sequence>
<dbReference type="AlphaFoldDB" id="A0A2Z6MPG2"/>
<dbReference type="EMBL" id="DF973557">
    <property type="protein sequence ID" value="GAU34474.1"/>
    <property type="molecule type" value="Genomic_DNA"/>
</dbReference>
<evidence type="ECO:0008006" key="3">
    <source>
        <dbReference type="Google" id="ProtNLM"/>
    </source>
</evidence>
<reference evidence="2" key="1">
    <citation type="journal article" date="2017" name="Front. Plant Sci.">
        <title>Climate Clever Clovers: New Paradigm to Reduce the Environmental Footprint of Ruminants by Breeding Low Methanogenic Forages Utilizing Haplotype Variation.</title>
        <authorList>
            <person name="Kaur P."/>
            <person name="Appels R."/>
            <person name="Bayer P.E."/>
            <person name="Keeble-Gagnere G."/>
            <person name="Wang J."/>
            <person name="Hirakawa H."/>
            <person name="Shirasawa K."/>
            <person name="Vercoe P."/>
            <person name="Stefanova K."/>
            <person name="Durmic Z."/>
            <person name="Nichols P."/>
            <person name="Revell C."/>
            <person name="Isobe S.N."/>
            <person name="Edwards D."/>
            <person name="Erskine W."/>
        </authorList>
    </citation>
    <scope>NUCLEOTIDE SEQUENCE [LARGE SCALE GENOMIC DNA]</scope>
    <source>
        <strain evidence="2">cv. Daliak</strain>
    </source>
</reference>
<accession>A0A2Z6MPG2</accession>